<accession>A0AA96FB60</accession>
<evidence type="ECO:0000256" key="1">
    <source>
        <dbReference type="ARBA" id="ARBA00022612"/>
    </source>
</evidence>
<proteinExistence type="predicted"/>
<dbReference type="KEGG" id="dcp:RN607_00670"/>
<keyword evidence="1" id="KW-1188">Viral release from host cell</keyword>
<dbReference type="GO" id="GO:0006508">
    <property type="term" value="P:proteolysis"/>
    <property type="evidence" value="ECO:0007669"/>
    <property type="project" value="UniProtKB-KW"/>
</dbReference>
<evidence type="ECO:0000256" key="2">
    <source>
        <dbReference type="ARBA" id="ARBA00022670"/>
    </source>
</evidence>
<keyword evidence="2 5" id="KW-0645">Protease</keyword>
<evidence type="ECO:0000259" key="4">
    <source>
        <dbReference type="Pfam" id="PF04586"/>
    </source>
</evidence>
<evidence type="ECO:0000256" key="3">
    <source>
        <dbReference type="ARBA" id="ARBA00022801"/>
    </source>
</evidence>
<protein>
    <submittedName>
        <fullName evidence="5">HK97 family phage prohead protease</fullName>
    </submittedName>
</protein>
<dbReference type="InterPro" id="IPR054613">
    <property type="entry name" value="Peptidase_S78_dom"/>
</dbReference>
<dbReference type="AlphaFoldDB" id="A0AA96FB60"/>
<dbReference type="Proteomes" id="UP001303408">
    <property type="component" value="Chromosome"/>
</dbReference>
<feature type="domain" description="Prohead serine protease" evidence="4">
    <location>
        <begin position="20"/>
        <end position="171"/>
    </location>
</feature>
<dbReference type="RefSeq" id="WP_313543625.1">
    <property type="nucleotide sequence ID" value="NZ_CP134880.1"/>
</dbReference>
<keyword evidence="3" id="KW-0378">Hydrolase</keyword>
<sequence>MPAVKMAAVASVKAVEPTEDSNDPLGTFIAIVSVFGNEDYDGDIVVAGAFADSIKKWADSDRRLPVLWSHQFSDVDSILGYYSEASETDVGLKLKGHLDMNHQRSARVYELMKQGIIVEFSWSGEVLEYEVIEPEDPEDEWAWWWAGIKMLKIDLWEAGPCFKGANPETELLSIKAADLTGRLAERIRRQGKALTDDERRHIRALAEGVEKAQDEPVGDQPDGIEKDVDVDSVDETEDVRLVDAGMKARARLELSLTTEGR</sequence>
<organism evidence="5">
    <name type="scientific">Demequina capsici</name>
    <dbReference type="NCBI Taxonomy" id="3075620"/>
    <lineage>
        <taxon>Bacteria</taxon>
        <taxon>Bacillati</taxon>
        <taxon>Actinomycetota</taxon>
        <taxon>Actinomycetes</taxon>
        <taxon>Micrococcales</taxon>
        <taxon>Demequinaceae</taxon>
        <taxon>Demequina</taxon>
    </lineage>
</organism>
<gene>
    <name evidence="5" type="ORF">RN607_00670</name>
</gene>
<dbReference type="NCBIfam" id="TIGR01543">
    <property type="entry name" value="proheadase_HK97"/>
    <property type="match status" value="1"/>
</dbReference>
<dbReference type="EMBL" id="CP134880">
    <property type="protein sequence ID" value="WNM27546.1"/>
    <property type="molecule type" value="Genomic_DNA"/>
</dbReference>
<dbReference type="GO" id="GO:0008233">
    <property type="term" value="F:peptidase activity"/>
    <property type="evidence" value="ECO:0007669"/>
    <property type="project" value="UniProtKB-KW"/>
</dbReference>
<evidence type="ECO:0000313" key="5">
    <source>
        <dbReference type="EMBL" id="WNM27546.1"/>
    </source>
</evidence>
<dbReference type="Pfam" id="PF04586">
    <property type="entry name" value="Peptidase_S78"/>
    <property type="match status" value="1"/>
</dbReference>
<dbReference type="InterPro" id="IPR006433">
    <property type="entry name" value="Prohead_protease"/>
</dbReference>
<name>A0AA96FB60_9MICO</name>
<reference evidence="5" key="1">
    <citation type="submission" date="2023-09" db="EMBL/GenBank/DDBJ databases">
        <title>Demequina sp. a novel bacteria isolated from Capsicum annuum.</title>
        <authorList>
            <person name="Humaira Z."/>
            <person name="Lee J."/>
            <person name="Cho D."/>
        </authorList>
    </citation>
    <scope>NUCLEOTIDE SEQUENCE</scope>
    <source>
        <strain evidence="5">PMTSA13</strain>
    </source>
</reference>